<evidence type="ECO:0000313" key="4">
    <source>
        <dbReference type="EMBL" id="KRO16506.1"/>
    </source>
</evidence>
<dbReference type="STRING" id="1293598.IV56_GL001095"/>
<dbReference type="InterPro" id="IPR010982">
    <property type="entry name" value="Lambda_DNA-bd_dom_sf"/>
</dbReference>
<dbReference type="Proteomes" id="UP000050969">
    <property type="component" value="Unassembled WGS sequence"/>
</dbReference>
<dbReference type="SUPFAM" id="SSF47413">
    <property type="entry name" value="lambda repressor-like DNA-binding domains"/>
    <property type="match status" value="1"/>
</dbReference>
<comment type="caution">
    <text evidence="4">The sequence shown here is derived from an EMBL/GenBank/DDBJ whole genome shotgun (WGS) entry which is preliminary data.</text>
</comment>
<dbReference type="Gene3D" id="1.10.260.40">
    <property type="entry name" value="lambda repressor-like DNA-binding domains"/>
    <property type="match status" value="1"/>
</dbReference>
<dbReference type="Pfam" id="PF06114">
    <property type="entry name" value="Peptidase_M78"/>
    <property type="match status" value="1"/>
</dbReference>
<dbReference type="InterPro" id="IPR013430">
    <property type="entry name" value="Toxin_antidote_HigA"/>
</dbReference>
<keyword evidence="2 4" id="KW-0238">DNA-binding</keyword>
<keyword evidence="5" id="KW-1185">Reference proteome</keyword>
<organism evidence="4 5">
    <name type="scientific">Lacticaseibacillus saniviri JCM 17471 = DSM 24301</name>
    <dbReference type="NCBI Taxonomy" id="1293598"/>
    <lineage>
        <taxon>Bacteria</taxon>
        <taxon>Bacillati</taxon>
        <taxon>Bacillota</taxon>
        <taxon>Bacilli</taxon>
        <taxon>Lactobacillales</taxon>
        <taxon>Lactobacillaceae</taxon>
        <taxon>Lacticaseibacillus</taxon>
    </lineage>
</organism>
<accession>A0A0R2N0J5</accession>
<dbReference type="NCBIfam" id="TIGR02607">
    <property type="entry name" value="antidote_HigA"/>
    <property type="match status" value="1"/>
</dbReference>
<gene>
    <name evidence="4" type="ORF">IV56_GL001095</name>
</gene>
<dbReference type="PANTHER" id="PTHR36924">
    <property type="entry name" value="ANTITOXIN HIGA-1"/>
    <property type="match status" value="1"/>
</dbReference>
<dbReference type="PANTHER" id="PTHR36924:SF1">
    <property type="entry name" value="ANTITOXIN HIGA-1"/>
    <property type="match status" value="1"/>
</dbReference>
<evidence type="ECO:0000259" key="3">
    <source>
        <dbReference type="PROSITE" id="PS50943"/>
    </source>
</evidence>
<proteinExistence type="inferred from homology"/>
<dbReference type="Gene3D" id="1.10.10.2910">
    <property type="match status" value="1"/>
</dbReference>
<dbReference type="RefSeq" id="WP_056992983.1">
    <property type="nucleotide sequence ID" value="NZ_JQCE01000037.1"/>
</dbReference>
<dbReference type="PATRIC" id="fig|1293598.4.peg.1155"/>
<dbReference type="AlphaFoldDB" id="A0A0R2N0J5"/>
<dbReference type="Pfam" id="PF01381">
    <property type="entry name" value="HTH_3"/>
    <property type="match status" value="1"/>
</dbReference>
<sequence length="365" mass="41954">MSRNPEYKDLIGFHPGNYVSDILDDMNITQEEFAHRLGLSGKTVSKLVNNEEGISPATANKLAQVTGVSIKTWLNLQAKYDAKVEEIRNLQSEDEANVAQQIDSSFLKEHHILENRRYPIREKIVKLRQILKMSNLTQLLDFNPQVSYRLAERKNKSKSRIASNVILQLAMNEASHISNVRYDKKKLEQKFTWIKQLNLKSPENFYPELRDGLLECGIVLVGMPNMPGAGLNGATKRFKNGSVLLLFTDKNKSADIIWFSIIHELGHIYYEDFFSDRDDQESYDEKEKKADRFAENFFIPEDKYSEFVSRKDFSPNSVVSFAKEMGVIPSIVIGRIRNDNLIDYQDRGLNSLGTKYEIVKDFSPI</sequence>
<protein>
    <submittedName>
        <fullName evidence="4">DNA-binding protein</fullName>
    </submittedName>
</protein>
<evidence type="ECO:0000256" key="1">
    <source>
        <dbReference type="ARBA" id="ARBA00007227"/>
    </source>
</evidence>
<comment type="similarity">
    <text evidence="1">Belongs to the short-chain fatty acyl-CoA assimilation regulator (ScfR) family.</text>
</comment>
<feature type="domain" description="HTH cro/C1-type" evidence="3">
    <location>
        <begin position="27"/>
        <end position="73"/>
    </location>
</feature>
<dbReference type="InterPro" id="IPR001387">
    <property type="entry name" value="Cro/C1-type_HTH"/>
</dbReference>
<evidence type="ECO:0000256" key="2">
    <source>
        <dbReference type="ARBA" id="ARBA00023125"/>
    </source>
</evidence>
<dbReference type="CDD" id="cd00093">
    <property type="entry name" value="HTH_XRE"/>
    <property type="match status" value="1"/>
</dbReference>
<dbReference type="PROSITE" id="PS50943">
    <property type="entry name" value="HTH_CROC1"/>
    <property type="match status" value="1"/>
</dbReference>
<dbReference type="SMART" id="SM00530">
    <property type="entry name" value="HTH_XRE"/>
    <property type="match status" value="1"/>
</dbReference>
<reference evidence="4 5" key="1">
    <citation type="journal article" date="2015" name="Genome Announc.">
        <title>Expanding the biotechnology potential of lactobacilli through comparative genomics of 213 strains and associated genera.</title>
        <authorList>
            <person name="Sun Z."/>
            <person name="Harris H.M."/>
            <person name="McCann A."/>
            <person name="Guo C."/>
            <person name="Argimon S."/>
            <person name="Zhang W."/>
            <person name="Yang X."/>
            <person name="Jeffery I.B."/>
            <person name="Cooney J.C."/>
            <person name="Kagawa T.F."/>
            <person name="Liu W."/>
            <person name="Song Y."/>
            <person name="Salvetti E."/>
            <person name="Wrobel A."/>
            <person name="Rasinkangas P."/>
            <person name="Parkhill J."/>
            <person name="Rea M.C."/>
            <person name="O'Sullivan O."/>
            <person name="Ritari J."/>
            <person name="Douillard F.P."/>
            <person name="Paul Ross R."/>
            <person name="Yang R."/>
            <person name="Briner A.E."/>
            <person name="Felis G.E."/>
            <person name="de Vos W.M."/>
            <person name="Barrangou R."/>
            <person name="Klaenhammer T.R."/>
            <person name="Caufield P.W."/>
            <person name="Cui Y."/>
            <person name="Zhang H."/>
            <person name="O'Toole P.W."/>
        </authorList>
    </citation>
    <scope>NUCLEOTIDE SEQUENCE [LARGE SCALE GENOMIC DNA]</scope>
    <source>
        <strain evidence="4 5">DSM 24301</strain>
    </source>
</reference>
<evidence type="ECO:0000313" key="5">
    <source>
        <dbReference type="Proteomes" id="UP000050969"/>
    </source>
</evidence>
<dbReference type="InterPro" id="IPR010359">
    <property type="entry name" value="IrrE_HExxH"/>
</dbReference>
<dbReference type="GO" id="GO:0003677">
    <property type="term" value="F:DNA binding"/>
    <property type="evidence" value="ECO:0007669"/>
    <property type="project" value="UniProtKB-KW"/>
</dbReference>
<dbReference type="EMBL" id="JQCE01000037">
    <property type="protein sequence ID" value="KRO16506.1"/>
    <property type="molecule type" value="Genomic_DNA"/>
</dbReference>
<name>A0A0R2N0J5_9LACO</name>